<evidence type="ECO:0000256" key="5">
    <source>
        <dbReference type="ARBA" id="ARBA00022723"/>
    </source>
</evidence>
<dbReference type="PANTHER" id="PTHR45723">
    <property type="entry name" value="SERINE/THREONINE-PROTEIN KINASE RIO1"/>
    <property type="match status" value="1"/>
</dbReference>
<dbReference type="InterPro" id="IPR000719">
    <property type="entry name" value="Prot_kinase_dom"/>
</dbReference>
<evidence type="ECO:0000256" key="9">
    <source>
        <dbReference type="ARBA" id="ARBA00022842"/>
    </source>
</evidence>
<keyword evidence="6" id="KW-0547">Nucleotide-binding</keyword>
<comment type="catalytic activity">
    <reaction evidence="11">
        <text>L-seryl-[protein] + ATP = O-phospho-L-seryl-[protein] + ADP + H(+)</text>
        <dbReference type="Rhea" id="RHEA:17989"/>
        <dbReference type="Rhea" id="RHEA-COMP:9863"/>
        <dbReference type="Rhea" id="RHEA-COMP:11604"/>
        <dbReference type="ChEBI" id="CHEBI:15378"/>
        <dbReference type="ChEBI" id="CHEBI:29999"/>
        <dbReference type="ChEBI" id="CHEBI:30616"/>
        <dbReference type="ChEBI" id="CHEBI:83421"/>
        <dbReference type="ChEBI" id="CHEBI:456216"/>
        <dbReference type="EC" id="2.7.11.1"/>
    </reaction>
</comment>
<evidence type="ECO:0000256" key="8">
    <source>
        <dbReference type="ARBA" id="ARBA00022840"/>
    </source>
</evidence>
<evidence type="ECO:0000256" key="11">
    <source>
        <dbReference type="ARBA" id="ARBA00048679"/>
    </source>
</evidence>
<evidence type="ECO:0000256" key="6">
    <source>
        <dbReference type="ARBA" id="ARBA00022741"/>
    </source>
</evidence>
<dbReference type="InterPro" id="IPR051272">
    <property type="entry name" value="RIO-type_Ser/Thr_kinase"/>
</dbReference>
<organism evidence="13 14">
    <name type="scientific">Methanosarcina mazei SarPi</name>
    <dbReference type="NCBI Taxonomy" id="1434115"/>
    <lineage>
        <taxon>Archaea</taxon>
        <taxon>Methanobacteriati</taxon>
        <taxon>Methanobacteriota</taxon>
        <taxon>Stenosarchaea group</taxon>
        <taxon>Methanomicrobia</taxon>
        <taxon>Methanosarcinales</taxon>
        <taxon>Methanosarcinaceae</taxon>
        <taxon>Methanosarcina</taxon>
    </lineage>
</organism>
<evidence type="ECO:0000256" key="2">
    <source>
        <dbReference type="ARBA" id="ARBA00012513"/>
    </source>
</evidence>
<feature type="domain" description="Protein kinase" evidence="12">
    <location>
        <begin position="54"/>
        <end position="262"/>
    </location>
</feature>
<gene>
    <name evidence="13" type="ORF">MSMAP_2541</name>
</gene>
<dbReference type="GeneID" id="24865824"/>
<keyword evidence="7 13" id="KW-0418">Kinase</keyword>
<dbReference type="SMART" id="SM00090">
    <property type="entry name" value="RIO"/>
    <property type="match status" value="1"/>
</dbReference>
<name>A0A0E3LSX4_METMZ</name>
<dbReference type="RefSeq" id="WP_015412263.1">
    <property type="nucleotide sequence ID" value="NZ_CP009511.1"/>
</dbReference>
<reference evidence="13 14" key="1">
    <citation type="submission" date="2014-07" db="EMBL/GenBank/DDBJ databases">
        <title>Methanogenic archaea and the global carbon cycle.</title>
        <authorList>
            <person name="Henriksen J.R."/>
            <person name="Luke J."/>
            <person name="Reinhart S."/>
            <person name="Benedict M.N."/>
            <person name="Youngblut N.D."/>
            <person name="Metcalf M.E."/>
            <person name="Whitaker R.J."/>
            <person name="Metcalf W.W."/>
        </authorList>
    </citation>
    <scope>NUCLEOTIDE SEQUENCE [LARGE SCALE GENOMIC DNA]</scope>
    <source>
        <strain evidence="13 14">SarPi</strain>
    </source>
</reference>
<evidence type="ECO:0000256" key="4">
    <source>
        <dbReference type="ARBA" id="ARBA00022679"/>
    </source>
</evidence>
<evidence type="ECO:0000313" key="13">
    <source>
        <dbReference type="EMBL" id="AKB62526.1"/>
    </source>
</evidence>
<dbReference type="PATRIC" id="fig|1434115.4.peg.3245"/>
<keyword evidence="8" id="KW-0067">ATP-binding</keyword>
<dbReference type="InterPro" id="IPR008266">
    <property type="entry name" value="Tyr_kinase_AS"/>
</dbReference>
<keyword evidence="9" id="KW-0460">Magnesium</keyword>
<keyword evidence="5" id="KW-0479">Metal-binding</keyword>
<evidence type="ECO:0000256" key="1">
    <source>
        <dbReference type="ARBA" id="ARBA00009196"/>
    </source>
</evidence>
<keyword evidence="3" id="KW-0723">Serine/threonine-protein kinase</keyword>
<dbReference type="GO" id="GO:0005524">
    <property type="term" value="F:ATP binding"/>
    <property type="evidence" value="ECO:0007669"/>
    <property type="project" value="UniProtKB-KW"/>
</dbReference>
<dbReference type="InterPro" id="IPR011009">
    <property type="entry name" value="Kinase-like_dom_sf"/>
</dbReference>
<dbReference type="GO" id="GO:0106310">
    <property type="term" value="F:protein serine kinase activity"/>
    <property type="evidence" value="ECO:0007669"/>
    <property type="project" value="RHEA"/>
</dbReference>
<dbReference type="PROSITE" id="PS50011">
    <property type="entry name" value="PROTEIN_KINASE_DOM"/>
    <property type="match status" value="1"/>
</dbReference>
<accession>A0A0E3LSX4</accession>
<dbReference type="HOGENOM" id="CLU_018693_3_3_2"/>
<dbReference type="Proteomes" id="UP000033116">
    <property type="component" value="Chromosome"/>
</dbReference>
<evidence type="ECO:0000256" key="7">
    <source>
        <dbReference type="ARBA" id="ARBA00022777"/>
    </source>
</evidence>
<evidence type="ECO:0000256" key="3">
    <source>
        <dbReference type="ARBA" id="ARBA00022527"/>
    </source>
</evidence>
<dbReference type="PROSITE" id="PS01245">
    <property type="entry name" value="RIO1"/>
    <property type="match status" value="1"/>
</dbReference>
<dbReference type="InterPro" id="IPR000687">
    <property type="entry name" value="RIO_kinase"/>
</dbReference>
<proteinExistence type="inferred from homology"/>
<dbReference type="PROSITE" id="PS00109">
    <property type="entry name" value="PROTEIN_KINASE_TYR"/>
    <property type="match status" value="1"/>
</dbReference>
<evidence type="ECO:0000313" key="14">
    <source>
        <dbReference type="Proteomes" id="UP000033116"/>
    </source>
</evidence>
<dbReference type="Gene3D" id="3.30.200.20">
    <property type="entry name" value="Phosphorylase Kinase, domain 1"/>
    <property type="match status" value="1"/>
</dbReference>
<dbReference type="GO" id="GO:0004674">
    <property type="term" value="F:protein serine/threonine kinase activity"/>
    <property type="evidence" value="ECO:0007669"/>
    <property type="project" value="UniProtKB-KW"/>
</dbReference>
<dbReference type="GO" id="GO:0046872">
    <property type="term" value="F:metal ion binding"/>
    <property type="evidence" value="ECO:0007669"/>
    <property type="project" value="UniProtKB-KW"/>
</dbReference>
<dbReference type="AlphaFoldDB" id="A0A0E3LSX4"/>
<sequence>MSRDLEEKVKRIDSATDKARAREKDSDRLKVEENVFDVPTLKILYTLSNKGIIKAMGGAISTGKEANVFYAEGDEKELAIKIYRMASSTFKAMDAYIMKDPRFTNIRNNRRDIIFAWTRKELQNLKRSKSAGVRVPEPIVAEKNVLIMEFMGEEKKPYPLLKNTPLEDDEAKLVYNKIVEYMHLLYKEANLVHADLSEYNILIDPADKTPVFIDMGQSVTLEHPNAREFLYRDVLNVLRFFGRYGITDKPEELLSKIQAETT</sequence>
<dbReference type="InterPro" id="IPR018935">
    <property type="entry name" value="RIO_kinase_CS"/>
</dbReference>
<evidence type="ECO:0000259" key="12">
    <source>
        <dbReference type="PROSITE" id="PS50011"/>
    </source>
</evidence>
<dbReference type="Gene3D" id="1.10.510.10">
    <property type="entry name" value="Transferase(Phosphotransferase) domain 1"/>
    <property type="match status" value="1"/>
</dbReference>
<keyword evidence="4 13" id="KW-0808">Transferase</keyword>
<dbReference type="CDD" id="cd05145">
    <property type="entry name" value="RIO1_like"/>
    <property type="match status" value="1"/>
</dbReference>
<comment type="catalytic activity">
    <reaction evidence="10">
        <text>L-threonyl-[protein] + ATP = O-phospho-L-threonyl-[protein] + ADP + H(+)</text>
        <dbReference type="Rhea" id="RHEA:46608"/>
        <dbReference type="Rhea" id="RHEA-COMP:11060"/>
        <dbReference type="Rhea" id="RHEA-COMP:11605"/>
        <dbReference type="ChEBI" id="CHEBI:15378"/>
        <dbReference type="ChEBI" id="CHEBI:30013"/>
        <dbReference type="ChEBI" id="CHEBI:30616"/>
        <dbReference type="ChEBI" id="CHEBI:61977"/>
        <dbReference type="ChEBI" id="CHEBI:456216"/>
        <dbReference type="EC" id="2.7.11.1"/>
    </reaction>
</comment>
<evidence type="ECO:0000256" key="10">
    <source>
        <dbReference type="ARBA" id="ARBA00047899"/>
    </source>
</evidence>
<dbReference type="Pfam" id="PF01163">
    <property type="entry name" value="RIO1"/>
    <property type="match status" value="1"/>
</dbReference>
<dbReference type="EMBL" id="CP009511">
    <property type="protein sequence ID" value="AKB62526.1"/>
    <property type="molecule type" value="Genomic_DNA"/>
</dbReference>
<dbReference type="InterPro" id="IPR018934">
    <property type="entry name" value="RIO_dom"/>
</dbReference>
<comment type="similarity">
    <text evidence="1">Belongs to the protein kinase superfamily. RIO-type Ser/Thr kinase family.</text>
</comment>
<dbReference type="EC" id="2.7.11.1" evidence="2"/>
<dbReference type="SUPFAM" id="SSF56112">
    <property type="entry name" value="Protein kinase-like (PK-like)"/>
    <property type="match status" value="1"/>
</dbReference>
<protein>
    <recommendedName>
        <fullName evidence="2">non-specific serine/threonine protein kinase</fullName>
        <ecNumber evidence="2">2.7.11.1</ecNumber>
    </recommendedName>
</protein>